<evidence type="ECO:0000256" key="1">
    <source>
        <dbReference type="SAM" id="MobiDB-lite"/>
    </source>
</evidence>
<feature type="region of interest" description="Disordered" evidence="1">
    <location>
        <begin position="37"/>
        <end position="119"/>
    </location>
</feature>
<name>A0AAN7VP78_9PEZI</name>
<organism evidence="2 3">
    <name type="scientific">Elasticomyces elasticus</name>
    <dbReference type="NCBI Taxonomy" id="574655"/>
    <lineage>
        <taxon>Eukaryota</taxon>
        <taxon>Fungi</taxon>
        <taxon>Dikarya</taxon>
        <taxon>Ascomycota</taxon>
        <taxon>Pezizomycotina</taxon>
        <taxon>Dothideomycetes</taxon>
        <taxon>Dothideomycetidae</taxon>
        <taxon>Mycosphaerellales</taxon>
        <taxon>Teratosphaeriaceae</taxon>
        <taxon>Elasticomyces</taxon>
    </lineage>
</organism>
<reference evidence="2" key="1">
    <citation type="submission" date="2023-08" db="EMBL/GenBank/DDBJ databases">
        <title>Black Yeasts Isolated from many extreme environments.</title>
        <authorList>
            <person name="Coleine C."/>
            <person name="Stajich J.E."/>
            <person name="Selbmann L."/>
        </authorList>
    </citation>
    <scope>NUCLEOTIDE SEQUENCE</scope>
    <source>
        <strain evidence="2">CCFEE 5810</strain>
    </source>
</reference>
<accession>A0AAN7VP78</accession>
<proteinExistence type="predicted"/>
<dbReference type="EMBL" id="JAVRQU010000016">
    <property type="protein sequence ID" value="KAK5694266.1"/>
    <property type="molecule type" value="Genomic_DNA"/>
</dbReference>
<comment type="caution">
    <text evidence="2">The sequence shown here is derived from an EMBL/GenBank/DDBJ whole genome shotgun (WGS) entry which is preliminary data.</text>
</comment>
<evidence type="ECO:0000313" key="3">
    <source>
        <dbReference type="Proteomes" id="UP001310594"/>
    </source>
</evidence>
<feature type="compositionally biased region" description="Polar residues" evidence="1">
    <location>
        <begin position="37"/>
        <end position="46"/>
    </location>
</feature>
<evidence type="ECO:0000313" key="2">
    <source>
        <dbReference type="EMBL" id="KAK5694266.1"/>
    </source>
</evidence>
<feature type="compositionally biased region" description="Basic and acidic residues" evidence="1">
    <location>
        <begin position="84"/>
        <end position="119"/>
    </location>
</feature>
<gene>
    <name evidence="2" type="ORF">LTR97_009888</name>
</gene>
<feature type="compositionally biased region" description="Basic residues" evidence="1">
    <location>
        <begin position="68"/>
        <end position="83"/>
    </location>
</feature>
<protein>
    <submittedName>
        <fullName evidence="2">Uncharacterized protein</fullName>
    </submittedName>
</protein>
<dbReference type="PANTHER" id="PTHR38846">
    <property type="entry name" value="C3H1-TYPE DOMAIN-CONTAINING PROTEIN"/>
    <property type="match status" value="1"/>
</dbReference>
<dbReference type="PANTHER" id="PTHR38846:SF1">
    <property type="entry name" value="C3H1-TYPE DOMAIN-CONTAINING PROTEIN"/>
    <property type="match status" value="1"/>
</dbReference>
<dbReference type="AlphaFoldDB" id="A0AAN7VP78"/>
<dbReference type="Proteomes" id="UP001310594">
    <property type="component" value="Unassembled WGS sequence"/>
</dbReference>
<sequence length="228" mass="25163">MVKNLPHAPTGVAKETMTNGVDLSQYLATLDISSNGYTPSATSSESGDTEVGGAQVSQAKVPVGKWHEKNRARKARDRAKRAASKADEEAKKQAEKTAKLEADKKIKSESHRAAKSASDKKTAQYDNVIEYFDATYERLEDRLAAWQLLCVHVGIDPELSITKCKEALSKVFINIVDFVASQKGGPPFKRFESAGELRRYIRKGKVFPLGLAKDSPCLRCLLINVFFK</sequence>